<dbReference type="AlphaFoldDB" id="A0A0A8YCD4"/>
<reference evidence="1" key="1">
    <citation type="submission" date="2014-09" db="EMBL/GenBank/DDBJ databases">
        <authorList>
            <person name="Magalhaes I.L.F."/>
            <person name="Oliveira U."/>
            <person name="Santos F.R."/>
            <person name="Vidigal T.H.D.A."/>
            <person name="Brescovit A.D."/>
            <person name="Santos A.J."/>
        </authorList>
    </citation>
    <scope>NUCLEOTIDE SEQUENCE</scope>
    <source>
        <tissue evidence="1">Shoot tissue taken approximately 20 cm above the soil surface</tissue>
    </source>
</reference>
<reference evidence="1" key="2">
    <citation type="journal article" date="2015" name="Data Brief">
        <title>Shoot transcriptome of the giant reed, Arundo donax.</title>
        <authorList>
            <person name="Barrero R.A."/>
            <person name="Guerrero F.D."/>
            <person name="Moolhuijzen P."/>
            <person name="Goolsby J.A."/>
            <person name="Tidwell J."/>
            <person name="Bellgard S.E."/>
            <person name="Bellgard M.I."/>
        </authorList>
    </citation>
    <scope>NUCLEOTIDE SEQUENCE</scope>
    <source>
        <tissue evidence="1">Shoot tissue taken approximately 20 cm above the soil surface</tissue>
    </source>
</reference>
<organism evidence="1">
    <name type="scientific">Arundo donax</name>
    <name type="common">Giant reed</name>
    <name type="synonym">Donax arundinaceus</name>
    <dbReference type="NCBI Taxonomy" id="35708"/>
    <lineage>
        <taxon>Eukaryota</taxon>
        <taxon>Viridiplantae</taxon>
        <taxon>Streptophyta</taxon>
        <taxon>Embryophyta</taxon>
        <taxon>Tracheophyta</taxon>
        <taxon>Spermatophyta</taxon>
        <taxon>Magnoliopsida</taxon>
        <taxon>Liliopsida</taxon>
        <taxon>Poales</taxon>
        <taxon>Poaceae</taxon>
        <taxon>PACMAD clade</taxon>
        <taxon>Arundinoideae</taxon>
        <taxon>Arundineae</taxon>
        <taxon>Arundo</taxon>
    </lineage>
</organism>
<dbReference type="EMBL" id="GBRH01274792">
    <property type="protein sequence ID" value="JAD23103.1"/>
    <property type="molecule type" value="Transcribed_RNA"/>
</dbReference>
<accession>A0A0A8YCD4</accession>
<proteinExistence type="predicted"/>
<protein>
    <submittedName>
        <fullName evidence="1">Uncharacterized protein</fullName>
    </submittedName>
</protein>
<sequence>MLLLLHLSKVAAVSLLPLLLKQEDALRPCRVVLCQWLMAAKHASISGGHRRPGSTIVTH</sequence>
<evidence type="ECO:0000313" key="1">
    <source>
        <dbReference type="EMBL" id="JAD23103.1"/>
    </source>
</evidence>
<name>A0A0A8YCD4_ARUDO</name>